<protein>
    <submittedName>
        <fullName evidence="1">Type VI secretion system protein ImpJ</fullName>
    </submittedName>
</protein>
<dbReference type="EMBL" id="QNRF01000007">
    <property type="protein sequence ID" value="RBO81900.1"/>
    <property type="molecule type" value="Genomic_DNA"/>
</dbReference>
<gene>
    <name evidence="1" type="ORF">DFP76_10743</name>
</gene>
<dbReference type="AlphaFoldDB" id="A0A366CVP0"/>
<keyword evidence="2" id="KW-1185">Reference proteome</keyword>
<evidence type="ECO:0000313" key="2">
    <source>
        <dbReference type="Proteomes" id="UP000252086"/>
    </source>
</evidence>
<dbReference type="OrthoDB" id="9775333at2"/>
<accession>A0A366CVP0</accession>
<dbReference type="PANTHER" id="PTHR35566">
    <property type="entry name" value="BLR3599 PROTEIN"/>
    <property type="match status" value="1"/>
</dbReference>
<dbReference type="Proteomes" id="UP000252086">
    <property type="component" value="Unassembled WGS sequence"/>
</dbReference>
<dbReference type="RefSeq" id="WP_113875101.1">
    <property type="nucleotide sequence ID" value="NZ_QNRF01000007.1"/>
</dbReference>
<evidence type="ECO:0000313" key="1">
    <source>
        <dbReference type="EMBL" id="RBO81900.1"/>
    </source>
</evidence>
<dbReference type="Pfam" id="PF05936">
    <property type="entry name" value="T6SS_VasE"/>
    <property type="match status" value="1"/>
</dbReference>
<dbReference type="InterPro" id="IPR010263">
    <property type="entry name" value="T6SS_TssK"/>
</dbReference>
<proteinExistence type="predicted"/>
<sequence length="460" mass="51908">MSRANRFPVCWHEGMLLSPQHFQQDNQYWEAQLQHLTLTSQPYRWGVVSMSLDESQLLEGVICLQSLHAIMPDGLQIAYDVRYDQPLLIDLNDVAQWDANECVKIQLTVPIRTPGAASQSADIQRFSVIESEPAKDDNTGEGELAMQRLMPILSLQASHDISAQYIAMPLFEVTKQDGAHFQITAFCPPMLGIGADAFLTSDDNQQGRQPLQKKLQQLAFNMRKKARQLAGYADDEERLGNRVSEQHRQWIRAMVQHLSEFELMADNGHSSPWQIYQILARLVGAMSELDQKLIPPKLPAYQHEDCHASLSEALSYLTQQLDKVNVRYTSLTFEESQEGVFSIMFDKAWGNQDLLIELKPKSTQTQSDLAQWLTDCRIASGKLHKELATKRLLGATTEATEYDEATGIQATANHGLFYLKNTPQFIKAGQSLIMTSTNGKLKHLQPKSIVLHLPHEPDQA</sequence>
<organism evidence="1 2">
    <name type="scientific">Marinomonas aquiplantarum</name>
    <dbReference type="NCBI Taxonomy" id="491951"/>
    <lineage>
        <taxon>Bacteria</taxon>
        <taxon>Pseudomonadati</taxon>
        <taxon>Pseudomonadota</taxon>
        <taxon>Gammaproteobacteria</taxon>
        <taxon>Oceanospirillales</taxon>
        <taxon>Oceanospirillaceae</taxon>
        <taxon>Marinomonas</taxon>
    </lineage>
</organism>
<dbReference type="NCBIfam" id="TIGR03353">
    <property type="entry name" value="VI_chp_4"/>
    <property type="match status" value="1"/>
</dbReference>
<reference evidence="1 2" key="1">
    <citation type="submission" date="2018-06" db="EMBL/GenBank/DDBJ databases">
        <title>Genomic Encyclopedia of Type Strains, Phase III (KMG-III): the genomes of soil and plant-associated and newly described type strains.</title>
        <authorList>
            <person name="Whitman W."/>
        </authorList>
    </citation>
    <scope>NUCLEOTIDE SEQUENCE [LARGE SCALE GENOMIC DNA]</scope>
    <source>
        <strain evidence="1 2">CECT 7732</strain>
    </source>
</reference>
<name>A0A366CVP0_9GAMM</name>
<dbReference type="PANTHER" id="PTHR35566:SF1">
    <property type="entry name" value="TYPE VI SECRETION SYSTEM BASEPLATE COMPONENT TSSK1"/>
    <property type="match status" value="1"/>
</dbReference>
<comment type="caution">
    <text evidence="1">The sequence shown here is derived from an EMBL/GenBank/DDBJ whole genome shotgun (WGS) entry which is preliminary data.</text>
</comment>